<evidence type="ECO:0000313" key="2">
    <source>
        <dbReference type="EMBL" id="MBV7268522.1"/>
    </source>
</evidence>
<evidence type="ECO:0000259" key="1">
    <source>
        <dbReference type="Pfam" id="PF14397"/>
    </source>
</evidence>
<organism evidence="2 3">
    <name type="scientific">Winogradskyella luteola</name>
    <dbReference type="NCBI Taxonomy" id="2828330"/>
    <lineage>
        <taxon>Bacteria</taxon>
        <taxon>Pseudomonadati</taxon>
        <taxon>Bacteroidota</taxon>
        <taxon>Flavobacteriia</taxon>
        <taxon>Flavobacteriales</taxon>
        <taxon>Flavobacteriaceae</taxon>
        <taxon>Winogradskyella</taxon>
    </lineage>
</organism>
<protein>
    <recommendedName>
        <fullName evidence="1">Alpha-L-glutamate ligase-related protein ATP-grasp domain-containing protein</fullName>
    </recommendedName>
</protein>
<dbReference type="RefSeq" id="WP_218545072.1">
    <property type="nucleotide sequence ID" value="NZ_JAGSPD010000003.1"/>
</dbReference>
<proteinExistence type="predicted"/>
<dbReference type="Pfam" id="PF14397">
    <property type="entry name" value="ATPgrasp_ST"/>
    <property type="match status" value="1"/>
</dbReference>
<dbReference type="EMBL" id="JAGSPD010000003">
    <property type="protein sequence ID" value="MBV7268522.1"/>
    <property type="molecule type" value="Genomic_DNA"/>
</dbReference>
<reference evidence="2" key="1">
    <citation type="submission" date="2021-04" db="EMBL/GenBank/DDBJ databases">
        <authorList>
            <person name="Pira H."/>
            <person name="Risdian C."/>
            <person name="Wink J."/>
        </authorList>
    </citation>
    <scope>NUCLEOTIDE SEQUENCE</scope>
    <source>
        <strain evidence="2">WHY3</strain>
    </source>
</reference>
<comment type="caution">
    <text evidence="2">The sequence shown here is derived from an EMBL/GenBank/DDBJ whole genome shotgun (WGS) entry which is preliminary data.</text>
</comment>
<dbReference type="AlphaFoldDB" id="A0A9X1JRE4"/>
<accession>A0A9X1JRE4</accession>
<name>A0A9X1JRE4_9FLAO</name>
<sequence length="351" mass="40554">MTNIEYKIKWHFKHKRSKKRALKILKTIESYRGKTNLKLIKQSNEYAKEALGDKRYAPWIYVYCAMQNRFKEGWIPDDYYKKEVVPRQKGDYGSLADRNFVAPLLFKTVDTLNVGYFLNGMFCTSENKILPFDKVKSYLFEEYDKLVYKLENSKQGKGVFVLEKNSFNTTNFLSKASGNGVFQKFIKQHDFFSQFTANSVATIRITTASDKKGLVSTRAAYVRFGREKDRHILSNSAISVPMDINTGELNAVGYMKWKELKMHPDSKISFKDKVIPNFGKCKSKVLEMHGSIPFMGCIGWDMAVDKFGEAQLIEWNGNNNGIKFSEATTGPCFKGLGWEKLWKENYHPHKD</sequence>
<evidence type="ECO:0000313" key="3">
    <source>
        <dbReference type="Proteomes" id="UP001138894"/>
    </source>
</evidence>
<feature type="domain" description="Alpha-L-glutamate ligase-related protein ATP-grasp" evidence="1">
    <location>
        <begin position="173"/>
        <end position="326"/>
    </location>
</feature>
<dbReference type="InterPro" id="IPR039523">
    <property type="entry name" value="RimK-rel_E_lig_ATP-grasp"/>
</dbReference>
<keyword evidence="3" id="KW-1185">Reference proteome</keyword>
<gene>
    <name evidence="2" type="ORF">KCG49_04845</name>
</gene>
<dbReference type="Proteomes" id="UP001138894">
    <property type="component" value="Unassembled WGS sequence"/>
</dbReference>